<sequence>MDIGDAVVGLALVVADDRCARIHRTLGIHDRLEWLVVDVDELDGILRDVARLGDDERDLLALEAHLVGCEHRLGVVRQGRHPGEVVAEQARPRDALEILACQHGNDTG</sequence>
<dbReference type="EMBL" id="CAFBNE010000162">
    <property type="protein sequence ID" value="CAB4968838.1"/>
    <property type="molecule type" value="Genomic_DNA"/>
</dbReference>
<accession>A0A6J7LKU8</accession>
<name>A0A6J7LKU8_9ZZZZ</name>
<protein>
    <submittedName>
        <fullName evidence="1">Unannotated protein</fullName>
    </submittedName>
</protein>
<dbReference type="AlphaFoldDB" id="A0A6J7LKU8"/>
<organism evidence="1">
    <name type="scientific">freshwater metagenome</name>
    <dbReference type="NCBI Taxonomy" id="449393"/>
    <lineage>
        <taxon>unclassified sequences</taxon>
        <taxon>metagenomes</taxon>
        <taxon>ecological metagenomes</taxon>
    </lineage>
</organism>
<evidence type="ECO:0000313" key="1">
    <source>
        <dbReference type="EMBL" id="CAB4968838.1"/>
    </source>
</evidence>
<gene>
    <name evidence="1" type="ORF">UFOPK3772_03152</name>
</gene>
<proteinExistence type="predicted"/>
<reference evidence="1" key="1">
    <citation type="submission" date="2020-05" db="EMBL/GenBank/DDBJ databases">
        <authorList>
            <person name="Chiriac C."/>
            <person name="Salcher M."/>
            <person name="Ghai R."/>
            <person name="Kavagutti S V."/>
        </authorList>
    </citation>
    <scope>NUCLEOTIDE SEQUENCE</scope>
</reference>